<dbReference type="Gene3D" id="3.90.180.10">
    <property type="entry name" value="Medium-chain alcohol dehydrogenases, catalytic domain"/>
    <property type="match status" value="1"/>
</dbReference>
<dbReference type="AlphaFoldDB" id="X1TSQ3"/>
<accession>X1TSQ3</accession>
<protein>
    <recommendedName>
        <fullName evidence="2">Alcohol dehydrogenase-like N-terminal domain-containing protein</fullName>
    </recommendedName>
</protein>
<feature type="non-terminal residue" evidence="3">
    <location>
        <position position="151"/>
    </location>
</feature>
<dbReference type="InterPro" id="IPR050129">
    <property type="entry name" value="Zn_alcohol_dh"/>
</dbReference>
<organism evidence="3">
    <name type="scientific">marine sediment metagenome</name>
    <dbReference type="NCBI Taxonomy" id="412755"/>
    <lineage>
        <taxon>unclassified sequences</taxon>
        <taxon>metagenomes</taxon>
        <taxon>ecological metagenomes</taxon>
    </lineage>
</organism>
<comment type="caution">
    <text evidence="3">The sequence shown here is derived from an EMBL/GenBank/DDBJ whole genome shotgun (WGS) entry which is preliminary data.</text>
</comment>
<evidence type="ECO:0000313" key="3">
    <source>
        <dbReference type="EMBL" id="GAJ08299.1"/>
    </source>
</evidence>
<name>X1TSQ3_9ZZZZ</name>
<evidence type="ECO:0000256" key="1">
    <source>
        <dbReference type="ARBA" id="ARBA00023002"/>
    </source>
</evidence>
<reference evidence="3" key="1">
    <citation type="journal article" date="2014" name="Front. Microbiol.">
        <title>High frequency of phylogenetically diverse reductive dehalogenase-homologous genes in deep subseafloor sedimentary metagenomes.</title>
        <authorList>
            <person name="Kawai M."/>
            <person name="Futagami T."/>
            <person name="Toyoda A."/>
            <person name="Takaki Y."/>
            <person name="Nishi S."/>
            <person name="Hori S."/>
            <person name="Arai W."/>
            <person name="Tsubouchi T."/>
            <person name="Morono Y."/>
            <person name="Uchiyama I."/>
            <person name="Ito T."/>
            <person name="Fujiyama A."/>
            <person name="Inagaki F."/>
            <person name="Takami H."/>
        </authorList>
    </citation>
    <scope>NUCLEOTIDE SEQUENCE</scope>
    <source>
        <strain evidence="3">Expedition CK06-06</strain>
    </source>
</reference>
<keyword evidence="1" id="KW-0560">Oxidoreductase</keyword>
<sequence length="151" mass="16539">MTAPGKIEFRDIPVPKVKEGQVLVKIKRIGICGSDIHVYYGKHPYTSYPVVQGHEVSGEIVKLSDGGSNFKEGDKVTIQPQIVCGKCYSCKHGQNHICDNLKVMGFQTTGMASEYFAVDLKKVLKLPENISYDHGALVEPLAVAVHALKRG</sequence>
<proteinExistence type="predicted"/>
<dbReference type="SUPFAM" id="SSF50129">
    <property type="entry name" value="GroES-like"/>
    <property type="match status" value="1"/>
</dbReference>
<dbReference type="PANTHER" id="PTHR43401">
    <property type="entry name" value="L-THREONINE 3-DEHYDROGENASE"/>
    <property type="match status" value="1"/>
</dbReference>
<feature type="domain" description="Alcohol dehydrogenase-like N-terminal" evidence="2">
    <location>
        <begin position="19"/>
        <end position="128"/>
    </location>
</feature>
<dbReference type="Pfam" id="PF08240">
    <property type="entry name" value="ADH_N"/>
    <property type="match status" value="1"/>
</dbReference>
<dbReference type="PANTHER" id="PTHR43401:SF2">
    <property type="entry name" value="L-THREONINE 3-DEHYDROGENASE"/>
    <property type="match status" value="1"/>
</dbReference>
<dbReference type="InterPro" id="IPR013154">
    <property type="entry name" value="ADH-like_N"/>
</dbReference>
<dbReference type="EMBL" id="BARW01026696">
    <property type="protein sequence ID" value="GAJ08299.1"/>
    <property type="molecule type" value="Genomic_DNA"/>
</dbReference>
<dbReference type="InterPro" id="IPR011032">
    <property type="entry name" value="GroES-like_sf"/>
</dbReference>
<evidence type="ECO:0000259" key="2">
    <source>
        <dbReference type="Pfam" id="PF08240"/>
    </source>
</evidence>
<dbReference type="GO" id="GO:0016491">
    <property type="term" value="F:oxidoreductase activity"/>
    <property type="evidence" value="ECO:0007669"/>
    <property type="project" value="UniProtKB-KW"/>
</dbReference>
<gene>
    <name evidence="3" type="ORF">S12H4_43491</name>
</gene>